<organism evidence="1 2">
    <name type="scientific">Symbiodinium natans</name>
    <dbReference type="NCBI Taxonomy" id="878477"/>
    <lineage>
        <taxon>Eukaryota</taxon>
        <taxon>Sar</taxon>
        <taxon>Alveolata</taxon>
        <taxon>Dinophyceae</taxon>
        <taxon>Suessiales</taxon>
        <taxon>Symbiodiniaceae</taxon>
        <taxon>Symbiodinium</taxon>
    </lineage>
</organism>
<evidence type="ECO:0000313" key="2">
    <source>
        <dbReference type="Proteomes" id="UP000604046"/>
    </source>
</evidence>
<protein>
    <submittedName>
        <fullName evidence="1">Uncharacterized protein</fullName>
    </submittedName>
</protein>
<name>A0A812Q1B4_9DINO</name>
<sequence>MLTSEPEWEMVSSSAKDMAFEEFPVDDAEPPSWAARLCARKDMAIKSCSKLSRKPIQKLDGKVASLATGPEITIDGGCVGEDDVFEFPDAKELARETHCRQAGKGRHTLRAKGHCPVKKHSDVSVVAAGDAHPQDVSQLATILRQVPVHQVVKQVGGTCQEVKTREGRQAVLSGAKMYDVTVPVVGPGDDDIDVTYRVVEDGRGGTNRATRNPKCSASIQNIDATQARSKVPECAQTRKQQTCKKDIQEGMNIMGFA</sequence>
<evidence type="ECO:0000313" key="1">
    <source>
        <dbReference type="EMBL" id="CAE7353984.1"/>
    </source>
</evidence>
<reference evidence="1" key="1">
    <citation type="submission" date="2021-02" db="EMBL/GenBank/DDBJ databases">
        <authorList>
            <person name="Dougan E. K."/>
            <person name="Rhodes N."/>
            <person name="Thang M."/>
            <person name="Chan C."/>
        </authorList>
    </citation>
    <scope>NUCLEOTIDE SEQUENCE</scope>
</reference>
<keyword evidence="2" id="KW-1185">Reference proteome</keyword>
<dbReference type="OrthoDB" id="424663at2759"/>
<gene>
    <name evidence="1" type="ORF">SNAT2548_LOCUS18743</name>
</gene>
<proteinExistence type="predicted"/>
<dbReference type="AlphaFoldDB" id="A0A812Q1B4"/>
<dbReference type="Proteomes" id="UP000604046">
    <property type="component" value="Unassembled WGS sequence"/>
</dbReference>
<comment type="caution">
    <text evidence="1">The sequence shown here is derived from an EMBL/GenBank/DDBJ whole genome shotgun (WGS) entry which is preliminary data.</text>
</comment>
<accession>A0A812Q1B4</accession>
<dbReference type="EMBL" id="CAJNDS010002154">
    <property type="protein sequence ID" value="CAE7353984.1"/>
    <property type="molecule type" value="Genomic_DNA"/>
</dbReference>